<sequence length="39" mass="4399">MAISACRVSNPIENLAWLQTEIALREANQTEFGRFGFIT</sequence>
<protein>
    <submittedName>
        <fullName evidence="1">Uncharacterized protein</fullName>
    </submittedName>
</protein>
<organism evidence="1 2">
    <name type="scientific">Croceitalea dokdonensis DOKDO 023</name>
    <dbReference type="NCBI Taxonomy" id="1300341"/>
    <lineage>
        <taxon>Bacteria</taxon>
        <taxon>Pseudomonadati</taxon>
        <taxon>Bacteroidota</taxon>
        <taxon>Flavobacteriia</taxon>
        <taxon>Flavobacteriales</taxon>
        <taxon>Flavobacteriaceae</taxon>
        <taxon>Croceitalea</taxon>
    </lineage>
</organism>
<dbReference type="Proteomes" id="UP000050280">
    <property type="component" value="Unassembled WGS sequence"/>
</dbReference>
<gene>
    <name evidence="1" type="ORF">I595_3606</name>
</gene>
<evidence type="ECO:0000313" key="2">
    <source>
        <dbReference type="Proteomes" id="UP000050280"/>
    </source>
</evidence>
<evidence type="ECO:0000313" key="1">
    <source>
        <dbReference type="EMBL" id="KPM30310.1"/>
    </source>
</evidence>
<dbReference type="AlphaFoldDB" id="A0A0P7ARD4"/>
<dbReference type="EMBL" id="LDJX01000011">
    <property type="protein sequence ID" value="KPM30310.1"/>
    <property type="molecule type" value="Genomic_DNA"/>
</dbReference>
<comment type="caution">
    <text evidence="1">The sequence shown here is derived from an EMBL/GenBank/DDBJ whole genome shotgun (WGS) entry which is preliminary data.</text>
</comment>
<dbReference type="STRING" id="1300341.I595_3606"/>
<keyword evidence="2" id="KW-1185">Reference proteome</keyword>
<proteinExistence type="predicted"/>
<accession>A0A0P7ARD4</accession>
<name>A0A0P7ARD4_9FLAO</name>
<reference evidence="1 2" key="1">
    <citation type="submission" date="2015-09" db="EMBL/GenBank/DDBJ databases">
        <title>Genome sequence of the marine flavobacterium Croceitalea dokdonensis DOKDO 023 that contains proton- and sodium-pumping rhodopsins.</title>
        <authorList>
            <person name="Kwon S.-K."/>
            <person name="Lee H.K."/>
            <person name="Kwak M.-J."/>
            <person name="Kim J.F."/>
        </authorList>
    </citation>
    <scope>NUCLEOTIDE SEQUENCE [LARGE SCALE GENOMIC DNA]</scope>
    <source>
        <strain evidence="1 2">DOKDO 023</strain>
    </source>
</reference>